<name>A0A0N5AC41_9BILA</name>
<evidence type="ECO:0000313" key="1">
    <source>
        <dbReference type="Proteomes" id="UP000046393"/>
    </source>
</evidence>
<organism evidence="1 2">
    <name type="scientific">Syphacia muris</name>
    <dbReference type="NCBI Taxonomy" id="451379"/>
    <lineage>
        <taxon>Eukaryota</taxon>
        <taxon>Metazoa</taxon>
        <taxon>Ecdysozoa</taxon>
        <taxon>Nematoda</taxon>
        <taxon>Chromadorea</taxon>
        <taxon>Rhabditida</taxon>
        <taxon>Spirurina</taxon>
        <taxon>Oxyuridomorpha</taxon>
        <taxon>Oxyuroidea</taxon>
        <taxon>Oxyuridae</taxon>
        <taxon>Syphacia</taxon>
    </lineage>
</organism>
<protein>
    <submittedName>
        <fullName evidence="2">VWFD domain-containing protein</fullName>
    </submittedName>
</protein>
<proteinExistence type="predicted"/>
<dbReference type="WBParaSite" id="SMUV_0000171701-mRNA-1">
    <property type="protein sequence ID" value="SMUV_0000171701-mRNA-1"/>
    <property type="gene ID" value="SMUV_0000171701"/>
</dbReference>
<dbReference type="Proteomes" id="UP000046393">
    <property type="component" value="Unplaced"/>
</dbReference>
<accession>A0A0N5AC41</accession>
<dbReference type="AlphaFoldDB" id="A0A0N5AC41"/>
<keyword evidence="1" id="KW-1185">Reference proteome</keyword>
<sequence length="354" mass="40256">MLRPNAAATTLENYYVLYDFSTSGNSRLSIFSHSDISILHGQDVCKADTIDYIGNYCYVVVDELLRFSGAMDFSNYRFQKSTYSNSLTLKRFMWNRQDFILSLVNDSSPISYVYINGISGSPENHNKTGYVAFLWDSPDQPSLSFTFKWNPSSMTIKVAKSVSICGEFSQRTGCINDSKYSENIIFNGDSVDVLLMFFPYHSRIYINGQYYKDFTLQKPATLYKIQYEKIFIRQINVGKLKNTVNGVLDAQKFCYEKYGGEMAFFNDTAEKRVFDDILIGRQHGAVSKYMISDILKPIKTDGKIEECVLATRVPENGENMSHYRGKYPVTGTESVEEQAPTNKANDAQICLQSA</sequence>
<reference evidence="2" key="1">
    <citation type="submission" date="2017-02" db="UniProtKB">
        <authorList>
            <consortium name="WormBaseParasite"/>
        </authorList>
    </citation>
    <scope>IDENTIFICATION</scope>
</reference>
<evidence type="ECO:0000313" key="2">
    <source>
        <dbReference type="WBParaSite" id="SMUV_0000171701-mRNA-1"/>
    </source>
</evidence>